<dbReference type="EMBL" id="JAOTMY010000001">
    <property type="protein sequence ID" value="MCY3086943.1"/>
    <property type="molecule type" value="Genomic_DNA"/>
</dbReference>
<dbReference type="AlphaFoldDB" id="A0A9Q4DE41"/>
<dbReference type="PANTHER" id="PTHR43542:SF1">
    <property type="entry name" value="METHYLTRANSFERASE"/>
    <property type="match status" value="1"/>
</dbReference>
<proteinExistence type="predicted"/>
<gene>
    <name evidence="3" type="primary">rsmD</name>
    <name evidence="4" type="ORF">DBT44_0002535</name>
    <name evidence="3" type="ORF">ODY61_02290</name>
</gene>
<dbReference type="GO" id="GO:0003676">
    <property type="term" value="F:nucleic acid binding"/>
    <property type="evidence" value="ECO:0007669"/>
    <property type="project" value="InterPro"/>
</dbReference>
<keyword evidence="2 3" id="KW-0808">Transferase</keyword>
<accession>A0A9Q4DE41</accession>
<dbReference type="CDD" id="cd02440">
    <property type="entry name" value="AdoMet_MTases"/>
    <property type="match status" value="1"/>
</dbReference>
<dbReference type="InterPro" id="IPR029063">
    <property type="entry name" value="SAM-dependent_MTases_sf"/>
</dbReference>
<dbReference type="InterPro" id="IPR002052">
    <property type="entry name" value="DNA_methylase_N6_adenine_CS"/>
</dbReference>
<reference evidence="4 5" key="1">
    <citation type="journal article" date="2020" name="J. Bacteriol.">
        <title>Aerococcus urinae Isolated from Women with Lower Urinary Tract Symptoms: In Vitro Aggregation and Genome Analysis.</title>
        <authorList>
            <person name="Hilt E.E."/>
            <person name="Putonti C."/>
            <person name="Thomas-White K."/>
            <person name="Lewis A.L."/>
            <person name="Visick K.L."/>
            <person name="Gilbert N.M."/>
            <person name="Wolfe A.J."/>
        </authorList>
    </citation>
    <scope>NUCLEOTIDE SEQUENCE [LARGE SCALE GENOMIC DNA]</scope>
    <source>
        <strain evidence="4 5">UMB1016</strain>
    </source>
</reference>
<dbReference type="Gene3D" id="3.40.50.150">
    <property type="entry name" value="Vaccinia Virus protein VP39"/>
    <property type="match status" value="1"/>
</dbReference>
<evidence type="ECO:0000313" key="5">
    <source>
        <dbReference type="Proteomes" id="UP000250354"/>
    </source>
</evidence>
<evidence type="ECO:0000313" key="4">
    <source>
        <dbReference type="EMBL" id="WWC55674.1"/>
    </source>
</evidence>
<dbReference type="Pfam" id="PF03602">
    <property type="entry name" value="Cons_hypoth95"/>
    <property type="match status" value="1"/>
</dbReference>
<dbReference type="PROSITE" id="PS00092">
    <property type="entry name" value="N6_MTASE"/>
    <property type="match status" value="1"/>
</dbReference>
<dbReference type="GeneID" id="86857819"/>
<dbReference type="PANTHER" id="PTHR43542">
    <property type="entry name" value="METHYLTRANSFERASE"/>
    <property type="match status" value="1"/>
</dbReference>
<reference evidence="3" key="2">
    <citation type="submission" date="2022-09" db="EMBL/GenBank/DDBJ databases">
        <title>Aerococcus urinae taxonomy study.</title>
        <authorList>
            <person name="Christensen J."/>
            <person name="Senneby E."/>
        </authorList>
    </citation>
    <scope>NUCLEOTIDE SEQUENCE</scope>
    <source>
        <strain evidence="3">LUND-41-B12</strain>
    </source>
</reference>
<dbReference type="SUPFAM" id="SSF53335">
    <property type="entry name" value="S-adenosyl-L-methionine-dependent methyltransferases"/>
    <property type="match status" value="1"/>
</dbReference>
<organism evidence="3 6">
    <name type="scientific">Aerococcus mictus</name>
    <dbReference type="NCBI Taxonomy" id="2976810"/>
    <lineage>
        <taxon>Bacteria</taxon>
        <taxon>Bacillati</taxon>
        <taxon>Bacillota</taxon>
        <taxon>Bacilli</taxon>
        <taxon>Lactobacillales</taxon>
        <taxon>Aerococcaceae</taxon>
        <taxon>Aerococcus</taxon>
    </lineage>
</organism>
<dbReference type="RefSeq" id="WP_256374761.1">
    <property type="nucleotide sequence ID" value="NZ_CAJHLG010000001.1"/>
</dbReference>
<evidence type="ECO:0000313" key="6">
    <source>
        <dbReference type="Proteomes" id="UP001069047"/>
    </source>
</evidence>
<name>A0A9Q4DE41_9LACT</name>
<dbReference type="PIRSF" id="PIRSF004553">
    <property type="entry name" value="CHP00095"/>
    <property type="match status" value="1"/>
</dbReference>
<evidence type="ECO:0000256" key="2">
    <source>
        <dbReference type="ARBA" id="ARBA00022679"/>
    </source>
</evidence>
<keyword evidence="5" id="KW-1185">Reference proteome</keyword>
<dbReference type="InterPro" id="IPR004398">
    <property type="entry name" value="RNA_MeTrfase_RsmD"/>
</dbReference>
<evidence type="ECO:0000313" key="3">
    <source>
        <dbReference type="EMBL" id="MCY3086943.1"/>
    </source>
</evidence>
<dbReference type="Proteomes" id="UP000250354">
    <property type="component" value="Chromosome"/>
</dbReference>
<dbReference type="Proteomes" id="UP001069047">
    <property type="component" value="Unassembled WGS sequence"/>
</dbReference>
<dbReference type="GO" id="GO:0052913">
    <property type="term" value="F:16S rRNA (guanine(966)-N(2))-methyltransferase activity"/>
    <property type="evidence" value="ECO:0007669"/>
    <property type="project" value="UniProtKB-EC"/>
</dbReference>
<protein>
    <submittedName>
        <fullName evidence="3">16S rRNA (Guanine(966)-N(2))-methyltransferase RsmD</fullName>
        <ecNumber evidence="3">2.1.1.171</ecNumber>
    </submittedName>
</protein>
<keyword evidence="1 3" id="KW-0489">Methyltransferase</keyword>
<dbReference type="EC" id="2.1.1.171" evidence="3"/>
<dbReference type="EMBL" id="CP145132">
    <property type="protein sequence ID" value="WWC55674.1"/>
    <property type="molecule type" value="Genomic_DNA"/>
</dbReference>
<sequence length="193" mass="21669">MEKGCGRMRIIAGEFGGIPLQAVPGSNTRPTTDKIKESMFNIIGQYLDGGIVLDFYAGSGALGLEALSRGADEVYAFERFRKAQETIAKNVAKAHLEDRYHLLKGDNQKQLKSLRKKAPDLQFDWVFLDPPYKGQHLEDLLLQFQEEGWLSDQVTVVCELDSQDNLPDTVGNLHAFKNATYGHTRVVCYRFDA</sequence>
<evidence type="ECO:0000256" key="1">
    <source>
        <dbReference type="ARBA" id="ARBA00022603"/>
    </source>
</evidence>
<reference evidence="4" key="3">
    <citation type="submission" date="2024-02" db="EMBL/GenBank/DDBJ databases">
        <authorList>
            <person name="Choi B."/>
        </authorList>
    </citation>
    <scope>NUCLEOTIDE SEQUENCE</scope>
    <source>
        <strain evidence="4">UMB1016</strain>
    </source>
</reference>
<dbReference type="NCBIfam" id="TIGR00095">
    <property type="entry name" value="16S rRNA (guanine(966)-N(2))-methyltransferase RsmD"/>
    <property type="match status" value="1"/>
</dbReference>